<organism evidence="1 2">
    <name type="scientific">Acinetobacter seifertii</name>
    <dbReference type="NCBI Taxonomy" id="1530123"/>
    <lineage>
        <taxon>Bacteria</taxon>
        <taxon>Pseudomonadati</taxon>
        <taxon>Pseudomonadota</taxon>
        <taxon>Gammaproteobacteria</taxon>
        <taxon>Moraxellales</taxon>
        <taxon>Moraxellaceae</taxon>
        <taxon>Acinetobacter</taxon>
        <taxon>Acinetobacter calcoaceticus/baumannii complex</taxon>
    </lineage>
</organism>
<accession>A0A5E9PGG0</accession>
<dbReference type="RefSeq" id="WP_134262923.1">
    <property type="nucleotide sequence ID" value="NZ_SNSA01000005.1"/>
</dbReference>
<reference evidence="1 2" key="1">
    <citation type="submission" date="2019-03" db="EMBL/GenBank/DDBJ databases">
        <title>Draft genome sequence of an environmental Acinetobacter seifertii from Brazil.</title>
        <authorList>
            <person name="Furlan J.P.R."/>
            <person name="Stehling E.G."/>
        </authorList>
    </citation>
    <scope>NUCLEOTIDE SEQUENCE [LARGE SCALE GENOMIC DNA]</scope>
    <source>
        <strain evidence="1 2">SAb133</strain>
    </source>
</reference>
<comment type="caution">
    <text evidence="1">The sequence shown here is derived from an EMBL/GenBank/DDBJ whole genome shotgun (WGS) entry which is preliminary data.</text>
</comment>
<gene>
    <name evidence="1" type="ORF">E2R16_12045</name>
</gene>
<dbReference type="Proteomes" id="UP000297445">
    <property type="component" value="Unassembled WGS sequence"/>
</dbReference>
<evidence type="ECO:0000313" key="2">
    <source>
        <dbReference type="Proteomes" id="UP000297445"/>
    </source>
</evidence>
<dbReference type="EMBL" id="SNSA01000005">
    <property type="protein sequence ID" value="TEU27185.1"/>
    <property type="molecule type" value="Genomic_DNA"/>
</dbReference>
<dbReference type="AlphaFoldDB" id="A0A5E9PGG0"/>
<protein>
    <submittedName>
        <fullName evidence="1">Uncharacterized protein</fullName>
    </submittedName>
</protein>
<evidence type="ECO:0000313" key="1">
    <source>
        <dbReference type="EMBL" id="TEU27185.1"/>
    </source>
</evidence>
<proteinExistence type="predicted"/>
<sequence>MIDYSPHTKYTAQKIQDKVARGAYYYSMFTIEAKDSNHIPRLIKKLDQRYELKLTSRQRGYRVSQGNPIADLIIQKSLNQDSWLFILLITTPYSHYHAKNTHDQAKENNKQKLVMDKINEVENAAWDKQRENQDLFFLKKYFDDSESFRCVLNKPYLDLSFGKGQAELIRLTHKKYANQQDKFYRQPTKSFSWTWRFTKVCVEQKRKELTQIISRMISQSNSTALHDLKLWQHYMNIYAVFRGTRQQAGRLYTFGKKFYFSRGKKTWDVAKLPKLDLKIIPRYQTYAESFEEYDLRRYVYSMCGEELPREISKKLDEEEAGEFIEIHL</sequence>
<name>A0A5E9PGG0_9GAMM</name>